<feature type="transmembrane region" description="Helical" evidence="6">
    <location>
        <begin position="6"/>
        <end position="26"/>
    </location>
</feature>
<dbReference type="GO" id="GO:0020037">
    <property type="term" value="F:heme binding"/>
    <property type="evidence" value="ECO:0007669"/>
    <property type="project" value="InterPro"/>
</dbReference>
<evidence type="ECO:0000313" key="8">
    <source>
        <dbReference type="EMBL" id="SME94236.1"/>
    </source>
</evidence>
<dbReference type="AlphaFoldDB" id="A0A1Y6B8M8"/>
<evidence type="ECO:0000256" key="4">
    <source>
        <dbReference type="ARBA" id="ARBA00022989"/>
    </source>
</evidence>
<keyword evidence="4 6" id="KW-1133">Transmembrane helix</keyword>
<keyword evidence="9" id="KW-1185">Reference proteome</keyword>
<dbReference type="Proteomes" id="UP000192907">
    <property type="component" value="Unassembled WGS sequence"/>
</dbReference>
<dbReference type="OrthoDB" id="9780793at2"/>
<feature type="transmembrane region" description="Helical" evidence="6">
    <location>
        <begin position="38"/>
        <end position="58"/>
    </location>
</feature>
<keyword evidence="5 6" id="KW-0472">Membrane</keyword>
<dbReference type="RefSeq" id="WP_132315552.1">
    <property type="nucleotide sequence ID" value="NZ_FWZT01000002.1"/>
</dbReference>
<accession>A0A1Y6B8M8</accession>
<feature type="transmembrane region" description="Helical" evidence="6">
    <location>
        <begin position="64"/>
        <end position="82"/>
    </location>
</feature>
<feature type="domain" description="Cytochrome c assembly protein" evidence="7">
    <location>
        <begin position="72"/>
        <end position="258"/>
    </location>
</feature>
<keyword evidence="3" id="KW-0201">Cytochrome c-type biogenesis</keyword>
<keyword evidence="2 6" id="KW-0812">Transmembrane</keyword>
<dbReference type="PANTHER" id="PTHR30071">
    <property type="entry name" value="HEME EXPORTER PROTEIN C"/>
    <property type="match status" value="1"/>
</dbReference>
<evidence type="ECO:0000256" key="5">
    <source>
        <dbReference type="ARBA" id="ARBA00023136"/>
    </source>
</evidence>
<evidence type="ECO:0000256" key="1">
    <source>
        <dbReference type="ARBA" id="ARBA00004141"/>
    </source>
</evidence>
<dbReference type="EMBL" id="FWZT01000002">
    <property type="protein sequence ID" value="SME94236.1"/>
    <property type="molecule type" value="Genomic_DNA"/>
</dbReference>
<dbReference type="GO" id="GO:0005886">
    <property type="term" value="C:plasma membrane"/>
    <property type="evidence" value="ECO:0007669"/>
    <property type="project" value="TreeGrafter"/>
</dbReference>
<evidence type="ECO:0000256" key="2">
    <source>
        <dbReference type="ARBA" id="ARBA00022692"/>
    </source>
</evidence>
<feature type="transmembrane region" description="Helical" evidence="6">
    <location>
        <begin position="126"/>
        <end position="150"/>
    </location>
</feature>
<dbReference type="STRING" id="1513793.SAMN06296036_102103"/>
<gene>
    <name evidence="8" type="ORF">SAMN06296036_102103</name>
</gene>
<comment type="subcellular location">
    <subcellularLocation>
        <location evidence="1">Membrane</location>
        <topology evidence="1">Multi-pass membrane protein</topology>
    </subcellularLocation>
</comment>
<name>A0A1Y6B8M8_9BACT</name>
<evidence type="ECO:0000313" key="9">
    <source>
        <dbReference type="Proteomes" id="UP000192907"/>
    </source>
</evidence>
<evidence type="ECO:0000256" key="3">
    <source>
        <dbReference type="ARBA" id="ARBA00022748"/>
    </source>
</evidence>
<feature type="transmembrane region" description="Helical" evidence="6">
    <location>
        <begin position="213"/>
        <end position="233"/>
    </location>
</feature>
<reference evidence="9" key="1">
    <citation type="submission" date="2017-04" db="EMBL/GenBank/DDBJ databases">
        <authorList>
            <person name="Varghese N."/>
            <person name="Submissions S."/>
        </authorList>
    </citation>
    <scope>NUCLEOTIDE SEQUENCE [LARGE SCALE GENOMIC DNA]</scope>
    <source>
        <strain evidence="9">RKEM611</strain>
    </source>
</reference>
<dbReference type="Pfam" id="PF01578">
    <property type="entry name" value="Cytochrom_C_asm"/>
    <property type="match status" value="1"/>
</dbReference>
<feature type="transmembrane region" description="Helical" evidence="6">
    <location>
        <begin position="94"/>
        <end position="114"/>
    </location>
</feature>
<dbReference type="InterPro" id="IPR045062">
    <property type="entry name" value="Cyt_c_biogenesis_CcsA/CcmC"/>
</dbReference>
<proteinExistence type="predicted"/>
<dbReference type="PANTHER" id="PTHR30071:SF1">
    <property type="entry name" value="CYTOCHROME B_B6 PROTEIN-RELATED"/>
    <property type="match status" value="1"/>
</dbReference>
<dbReference type="InterPro" id="IPR002541">
    <property type="entry name" value="Cyt_c_assembly"/>
</dbReference>
<evidence type="ECO:0000259" key="7">
    <source>
        <dbReference type="Pfam" id="PF01578"/>
    </source>
</evidence>
<feature type="transmembrane region" description="Helical" evidence="6">
    <location>
        <begin position="240"/>
        <end position="259"/>
    </location>
</feature>
<protein>
    <submittedName>
        <fullName evidence="8">ABC-type uncharacterized transport system, permease component</fullName>
    </submittedName>
</protein>
<evidence type="ECO:0000256" key="6">
    <source>
        <dbReference type="SAM" id="Phobius"/>
    </source>
</evidence>
<dbReference type="GO" id="GO:0017004">
    <property type="term" value="P:cytochrome complex assembly"/>
    <property type="evidence" value="ECO:0007669"/>
    <property type="project" value="UniProtKB-KW"/>
</dbReference>
<feature type="transmembrane region" description="Helical" evidence="6">
    <location>
        <begin position="176"/>
        <end position="201"/>
    </location>
</feature>
<sequence length="261" mass="28717">MNPSHFSIVTSLVSFAIASGCYLHAFSTEKHKKLLNKIAYSLFIFATFLMTHVSIMSIEQGIHNVASGFLLITIVAWITLLAQMLFRIQTAGTFIAPIITLITLIHLLTASPHSAPQQGPQGLLAFHIYTSVTGQAFAILAMAIAILFIVQQRAMKKKQLHRLLGSTLSISTLEKALLFCLWAGFIFLTTGLVLGAVWTQFYSGSETEITSKVVWALLVWTWYLLTLLAKNVFKIAAKKVALMTFVGFGIMALGFFGLLTN</sequence>
<organism evidence="8 9">
    <name type="scientific">Pseudobacteriovorax antillogorgiicola</name>
    <dbReference type="NCBI Taxonomy" id="1513793"/>
    <lineage>
        <taxon>Bacteria</taxon>
        <taxon>Pseudomonadati</taxon>
        <taxon>Bdellovibrionota</taxon>
        <taxon>Oligoflexia</taxon>
        <taxon>Oligoflexales</taxon>
        <taxon>Pseudobacteriovoracaceae</taxon>
        <taxon>Pseudobacteriovorax</taxon>
    </lineage>
</organism>